<accession>A0A9R1CW08</accession>
<keyword evidence="2" id="KW-1185">Reference proteome</keyword>
<protein>
    <submittedName>
        <fullName evidence="1">Uncharacterized protein</fullName>
    </submittedName>
</protein>
<sequence length="265" mass="30033">MSVDKDVQEEFARQMQEEYREETLLPEICNRQFYSETDKNLEYVQIGKRTPIPVEVFKQGILKPTTHPMARSIVTGEENFVLNDLVNAAEDGVIESAEMEELSYSMIEEAVERVDDADTVFIPYADSYTTEVNDWLREGLSVSGGTQLQIQGNRLDIRRITPSFGIKDVLVTNSDEIDLVQKRAEDTSLPKGLDVDDSMLYVNEGKDFMVYFDQETDLGEPDDEYDEFLDVVFRVVISQPMPSSDSAIRLEAPAEITLSGDDEQA</sequence>
<dbReference type="EMBL" id="JAHLKM010000038">
    <property type="protein sequence ID" value="MCQ4334803.1"/>
    <property type="molecule type" value="Genomic_DNA"/>
</dbReference>
<dbReference type="RefSeq" id="WP_256030918.1">
    <property type="nucleotide sequence ID" value="NZ_JAHLKM010000038.1"/>
</dbReference>
<dbReference type="AlphaFoldDB" id="A0A9R1CW08"/>
<dbReference type="Proteomes" id="UP001139494">
    <property type="component" value="Unassembled WGS sequence"/>
</dbReference>
<comment type="caution">
    <text evidence="1">The sequence shown here is derived from an EMBL/GenBank/DDBJ whole genome shotgun (WGS) entry which is preliminary data.</text>
</comment>
<evidence type="ECO:0000313" key="2">
    <source>
        <dbReference type="Proteomes" id="UP001139494"/>
    </source>
</evidence>
<proteinExistence type="predicted"/>
<organism evidence="1 2">
    <name type="scientific">Natronomonas aquatica</name>
    <dbReference type="NCBI Taxonomy" id="2841590"/>
    <lineage>
        <taxon>Archaea</taxon>
        <taxon>Methanobacteriati</taxon>
        <taxon>Methanobacteriota</taxon>
        <taxon>Stenosarchaea group</taxon>
        <taxon>Halobacteria</taxon>
        <taxon>Halobacteriales</taxon>
        <taxon>Natronomonadaceae</taxon>
        <taxon>Natronomonas</taxon>
    </lineage>
</organism>
<reference evidence="1" key="1">
    <citation type="journal article" date="2023" name="Front. Microbiol.">
        <title>Genomic-based phylogenetic and metabolic analyses of the genus Natronomonas, and description of Natronomonas aquatica sp. nov.</title>
        <authorList>
            <person name="Garcia-Roldan A."/>
            <person name="Duran-Viseras A."/>
            <person name="de la Haba R.R."/>
            <person name="Corral P."/>
            <person name="Sanchez-Porro C."/>
            <person name="Ventosa A."/>
        </authorList>
    </citation>
    <scope>NUCLEOTIDE SEQUENCE</scope>
    <source>
        <strain evidence="1">F2-12</strain>
    </source>
</reference>
<name>A0A9R1CW08_9EURY</name>
<gene>
    <name evidence="1" type="ORF">KM295_15215</name>
</gene>
<evidence type="ECO:0000313" key="1">
    <source>
        <dbReference type="EMBL" id="MCQ4334803.1"/>
    </source>
</evidence>